<organism evidence="1">
    <name type="scientific">Chlorante-Aster yellows phytoplasma</name>
    <dbReference type="NCBI Taxonomy" id="54389"/>
    <lineage>
        <taxon>Bacteria</taxon>
        <taxon>Bacillati</taxon>
        <taxon>Mycoplasmatota</taxon>
        <taxon>Mollicutes</taxon>
        <taxon>Acholeplasmatales</taxon>
        <taxon>Acholeplasmataceae</taxon>
        <taxon>Candidatus Phytoplasma</taxon>
    </lineage>
</organism>
<dbReference type="AlphaFoldDB" id="O05279"/>
<name>O05279_CHAYP</name>
<protein>
    <submittedName>
        <fullName evidence="1">Uncharacterized protein</fullName>
    </submittedName>
</protein>
<proteinExistence type="predicted"/>
<evidence type="ECO:0000313" key="1">
    <source>
        <dbReference type="EMBL" id="AAB51346.1"/>
    </source>
</evidence>
<sequence>MHIFYLNLFPQIFFKHRHQKY</sequence>
<reference evidence="1" key="1">
    <citation type="submission" date="1996-11" db="EMBL/GenBank/DDBJ databases">
        <title>Phytoplasma acetate kinase.</title>
        <authorList>
            <person name="Carder J.H."/>
            <person name="Barbara D.J."/>
            <person name="Davies D.L."/>
            <person name="Clarke M.F."/>
        </authorList>
    </citation>
    <scope>NUCLEOTIDE SEQUENCE</scope>
</reference>
<dbReference type="EMBL" id="U77617">
    <property type="protein sequence ID" value="AAB51346.1"/>
    <property type="molecule type" value="Genomic_DNA"/>
</dbReference>
<accession>O05279</accession>